<sequence>MAKGDERAAEEVLKALARQLNCLNEDNKSTRKRALETIKKETIDKGLSSVVLQEIFESLLKSLLKCLSDPMERCREIAIHMIGDFIRCVQQPEDSLPYIMPALSQRLGGKEIVEPAEELRLTMLEVISLTVEVCGNRLAPYLEDMVKILQRTIVDPFPDAKRESCKCTINFAKTVPELFHMQAESLIKPLMQTITHQHSRVRVAVIEATGAVIQHGTGKNVDDVLSHFAQRLFDDSPQVRKAVTLVVGDWLLNLRDRYSYFHKLIPLLLSSYHDEIPEIRQITADLWRQVGAQWEKENEDDLKDKMDFLLTSPPLYPSGVERPGLGCRELVVRNLSRLMPAVGRDIGDWLVGTRVKTAQLLSLLMLHAEDHCTQHLQPLLSTLYRACSDPERDVVKPALESARLLGTFVGADVLLKLQLAHVESALSTHPSAPWTPLMVLGVALRGSSAQALRPHLPHITNTLALPEVCQEATQAVYLEQVLECVDALLDVCAGDCSAVSLQLLKVLITVESLATEQEIRDRVEVCMQSLCEAEGVGVACEAYRRHMPALLEWLSISQHSWTGYSLQHTQLEVLATRAGPVIGEFLPLLLPLLQSCLQPSRDPEMRLHLFTMLSKMLLNAPHTLDSQGRFNEHVDVFVCECVLPNLVWQAGRTAAAIRTASLSCMLALLTGGAITTQQLLSFEDKLTPLLVSALEEDSQMCRILACQSISTLLKLTGPDLQPDTLNKIYPEVLKRVDDSSEEVRLAALKTLGVWLSSLGKDYNSHGYQPHLEFLFQQLLLYLDDTDPKVQENTFEVLKAGGAVHPTLLQKEVEAARDKQRCPVYCDKLLQHTQSVN</sequence>
<name>A0AAV6H0G5_9TELE</name>
<accession>A0AAV6H0G5</accession>
<dbReference type="EMBL" id="JADWDJ010000006">
    <property type="protein sequence ID" value="KAG5279617.1"/>
    <property type="molecule type" value="Genomic_DNA"/>
</dbReference>
<dbReference type="InterPro" id="IPR016024">
    <property type="entry name" value="ARM-type_fold"/>
</dbReference>
<feature type="domain" description="Dynein axonemal assembly factor 5 HEAT-repeat" evidence="4">
    <location>
        <begin position="315"/>
        <end position="513"/>
    </location>
</feature>
<comment type="caution">
    <text evidence="6">The sequence shown here is derived from an EMBL/GenBank/DDBJ whole genome shotgun (WGS) entry which is preliminary data.</text>
</comment>
<dbReference type="InterPro" id="IPR011989">
    <property type="entry name" value="ARM-like"/>
</dbReference>
<organism evidence="6 7">
    <name type="scientific">Alosa alosa</name>
    <name type="common">allis shad</name>
    <dbReference type="NCBI Taxonomy" id="278164"/>
    <lineage>
        <taxon>Eukaryota</taxon>
        <taxon>Metazoa</taxon>
        <taxon>Chordata</taxon>
        <taxon>Craniata</taxon>
        <taxon>Vertebrata</taxon>
        <taxon>Euteleostomi</taxon>
        <taxon>Actinopterygii</taxon>
        <taxon>Neopterygii</taxon>
        <taxon>Teleostei</taxon>
        <taxon>Clupei</taxon>
        <taxon>Clupeiformes</taxon>
        <taxon>Clupeoidei</taxon>
        <taxon>Clupeidae</taxon>
        <taxon>Alosa</taxon>
    </lineage>
</organism>
<evidence type="ECO:0000256" key="1">
    <source>
        <dbReference type="PROSITE-ProRule" id="PRU00103"/>
    </source>
</evidence>
<dbReference type="InterPro" id="IPR055406">
    <property type="entry name" value="HEAT_Maestro"/>
</dbReference>
<dbReference type="InterPro" id="IPR052623">
    <property type="entry name" value="DAAF5"/>
</dbReference>
<feature type="repeat" description="HEAT" evidence="1">
    <location>
        <begin position="728"/>
        <end position="765"/>
    </location>
</feature>
<evidence type="ECO:0000259" key="4">
    <source>
        <dbReference type="Pfam" id="PF24573"/>
    </source>
</evidence>
<dbReference type="PANTHER" id="PTHR16216">
    <property type="entry name" value="DYNEIN ASSEMBLY FACTOR 5, AXONEMAL"/>
    <property type="match status" value="1"/>
</dbReference>
<dbReference type="GO" id="GO:0036158">
    <property type="term" value="P:outer dynein arm assembly"/>
    <property type="evidence" value="ECO:0007669"/>
    <property type="project" value="TreeGrafter"/>
</dbReference>
<feature type="domain" description="Maestro/Maestro-like HEAT-repeats" evidence="3">
    <location>
        <begin position="657"/>
        <end position="794"/>
    </location>
</feature>
<protein>
    <recommendedName>
        <fullName evidence="8">Dynein axonemal assembly factor 5</fullName>
    </recommendedName>
</protein>
<dbReference type="GO" id="GO:0045505">
    <property type="term" value="F:dynein intermediate chain binding"/>
    <property type="evidence" value="ECO:0007669"/>
    <property type="project" value="TreeGrafter"/>
</dbReference>
<dbReference type="GO" id="GO:0003341">
    <property type="term" value="P:cilium movement"/>
    <property type="evidence" value="ECO:0007669"/>
    <property type="project" value="TreeGrafter"/>
</dbReference>
<dbReference type="InterPro" id="IPR056497">
    <property type="entry name" value="HEAT_DAAF5"/>
</dbReference>
<evidence type="ECO:0000256" key="2">
    <source>
        <dbReference type="SAM" id="Coils"/>
    </source>
</evidence>
<reference evidence="6" key="1">
    <citation type="submission" date="2020-10" db="EMBL/GenBank/DDBJ databases">
        <title>Chromosome-scale genome assembly of the Allis shad, Alosa alosa.</title>
        <authorList>
            <person name="Margot Z."/>
            <person name="Christophe K."/>
            <person name="Cabau C."/>
            <person name="Louis A."/>
            <person name="Berthelot C."/>
            <person name="Parey E."/>
            <person name="Roest Crollius H."/>
            <person name="Montfort J."/>
            <person name="Robinson-Rechavi M."/>
            <person name="Bucao C."/>
            <person name="Bouchez O."/>
            <person name="Gislard M."/>
            <person name="Lluch J."/>
            <person name="Milhes M."/>
            <person name="Lampietro C."/>
            <person name="Lopez Roques C."/>
            <person name="Donnadieu C."/>
            <person name="Braasch I."/>
            <person name="Desvignes T."/>
            <person name="Postlethwait J."/>
            <person name="Bobe J."/>
            <person name="Guiguen Y."/>
        </authorList>
    </citation>
    <scope>NUCLEOTIDE SEQUENCE</scope>
    <source>
        <strain evidence="6">M-15738</strain>
        <tissue evidence="6">Blood</tissue>
    </source>
</reference>
<feature type="coiled-coil region" evidence="2">
    <location>
        <begin position="6"/>
        <end position="33"/>
    </location>
</feature>
<dbReference type="SUPFAM" id="SSF48371">
    <property type="entry name" value="ARM repeat"/>
    <property type="match status" value="1"/>
</dbReference>
<dbReference type="AlphaFoldDB" id="A0AAV6H0G5"/>
<evidence type="ECO:0008006" key="8">
    <source>
        <dbReference type="Google" id="ProtNLM"/>
    </source>
</evidence>
<evidence type="ECO:0000259" key="5">
    <source>
        <dbReference type="Pfam" id="PF25757"/>
    </source>
</evidence>
<evidence type="ECO:0000313" key="7">
    <source>
        <dbReference type="Proteomes" id="UP000823561"/>
    </source>
</evidence>
<proteinExistence type="predicted"/>
<dbReference type="Pfam" id="PF24573">
    <property type="entry name" value="HEAT_DAAF5"/>
    <property type="match status" value="1"/>
</dbReference>
<dbReference type="InterPro" id="IPR057978">
    <property type="entry name" value="TPR_DAAF5"/>
</dbReference>
<evidence type="ECO:0000313" key="6">
    <source>
        <dbReference type="EMBL" id="KAG5279617.1"/>
    </source>
</evidence>
<keyword evidence="2" id="KW-0175">Coiled coil</keyword>
<dbReference type="InterPro" id="IPR021133">
    <property type="entry name" value="HEAT_type_2"/>
</dbReference>
<dbReference type="Gene3D" id="1.25.10.10">
    <property type="entry name" value="Leucine-rich Repeat Variant"/>
    <property type="match status" value="4"/>
</dbReference>
<gene>
    <name evidence="6" type="ORF">AALO_G00079720</name>
</gene>
<feature type="domain" description="Dynein axonemal assembly factor 5 TPR repeats" evidence="5">
    <location>
        <begin position="22"/>
        <end position="305"/>
    </location>
</feature>
<dbReference type="GO" id="GO:0036159">
    <property type="term" value="P:inner dynein arm assembly"/>
    <property type="evidence" value="ECO:0007669"/>
    <property type="project" value="TreeGrafter"/>
</dbReference>
<dbReference type="Pfam" id="PF25757">
    <property type="entry name" value="TPR_DNAAF5"/>
    <property type="match status" value="1"/>
</dbReference>
<dbReference type="Pfam" id="PF23227">
    <property type="entry name" value="HEAT_MROH2B_C"/>
    <property type="match status" value="1"/>
</dbReference>
<dbReference type="PROSITE" id="PS50077">
    <property type="entry name" value="HEAT_REPEAT"/>
    <property type="match status" value="1"/>
</dbReference>
<keyword evidence="7" id="KW-1185">Reference proteome</keyword>
<dbReference type="Proteomes" id="UP000823561">
    <property type="component" value="Chromosome 6"/>
</dbReference>
<dbReference type="GO" id="GO:0005737">
    <property type="term" value="C:cytoplasm"/>
    <property type="evidence" value="ECO:0007669"/>
    <property type="project" value="TreeGrafter"/>
</dbReference>
<evidence type="ECO:0000259" key="3">
    <source>
        <dbReference type="Pfam" id="PF23227"/>
    </source>
</evidence>
<dbReference type="PANTHER" id="PTHR16216:SF2">
    <property type="entry name" value="DYNEIN AXONEMAL ASSEMBLY FACTOR 5"/>
    <property type="match status" value="1"/>
</dbReference>